<dbReference type="EMBL" id="JAPDFW010000081">
    <property type="protein sequence ID" value="KAJ5072372.1"/>
    <property type="molecule type" value="Genomic_DNA"/>
</dbReference>
<protein>
    <submittedName>
        <fullName evidence="8">Transcription initiation factor tfiid subunit 6</fullName>
    </submittedName>
</protein>
<comment type="similarity">
    <text evidence="2">Belongs to the TAF6 family.</text>
</comment>
<evidence type="ECO:0000256" key="4">
    <source>
        <dbReference type="ARBA" id="ARBA00023163"/>
    </source>
</evidence>
<sequence>MSKISRDFLKIIAQGMGISNLSDSISLLLVSDVEYKIRELIFESKKFMKHEKRNKLIPRDINFALELKNFSRLYGYNCSNPVKFQHAIRQPDLFYLDDPVIDVEDLIAQPYPKYPLDIHFTAHWLAVCGNQPEIHENPIRVKTREETNKQIISTEKIIQNTKKKRTGRTTIISVSLQKIFAQNQFNANQRKEKTKKTLKKKDRNPKNDPRLEIEKEIEKELEKEKEKEAEHHNSNEAVIKLVLTEELQLFYDYVTDVILSGSKREQKIVYKSLLEDSGIHQLFPYFSHFIASQTRKNLNNLQALMPLMKMMFALVHNPKVYIERYLQQILSTVLTCVVRGFDWLNNDEYWDFRILCARIISDICDKFGDVYLMLRSTISQLLSQNWLNFNHSLSSHHGSIIALSYLGSNSINSLLVPNIKNYFFALLFPIIIDNSKNDPFSQKIESNFCYSSLLLAFGNLLLSQSYQVSLQNSSVVFKDLLVDYDSISPIFGESIVPFCFSQNYDDCQSLL</sequence>
<name>A0A9Q0R9R5_ANAIG</name>
<evidence type="ECO:0000256" key="6">
    <source>
        <dbReference type="SAM" id="MobiDB-lite"/>
    </source>
</evidence>
<evidence type="ECO:0000259" key="7">
    <source>
        <dbReference type="SMART" id="SM00803"/>
    </source>
</evidence>
<keyword evidence="5" id="KW-0539">Nucleus</keyword>
<evidence type="ECO:0000256" key="2">
    <source>
        <dbReference type="ARBA" id="ARBA00007688"/>
    </source>
</evidence>
<organism evidence="8 9">
    <name type="scientific">Anaeramoeba ignava</name>
    <name type="common">Anaerobic marine amoeba</name>
    <dbReference type="NCBI Taxonomy" id="1746090"/>
    <lineage>
        <taxon>Eukaryota</taxon>
        <taxon>Metamonada</taxon>
        <taxon>Anaeramoebidae</taxon>
        <taxon>Anaeramoeba</taxon>
    </lineage>
</organism>
<dbReference type="Gene3D" id="1.25.40.770">
    <property type="entry name" value="TAF6, C-terminal HEAT repeat domain"/>
    <property type="match status" value="1"/>
</dbReference>
<reference evidence="8" key="1">
    <citation type="submission" date="2022-10" db="EMBL/GenBank/DDBJ databases">
        <title>Novel sulphate-reducing endosymbionts in the free-living metamonad Anaeramoeba.</title>
        <authorList>
            <person name="Jerlstrom-Hultqvist J."/>
            <person name="Cepicka I."/>
            <person name="Gallot-Lavallee L."/>
            <person name="Salas-Leiva D."/>
            <person name="Curtis B.A."/>
            <person name="Zahonova K."/>
            <person name="Pipaliya S."/>
            <person name="Dacks J."/>
            <person name="Roger A.J."/>
        </authorList>
    </citation>
    <scope>NUCLEOTIDE SEQUENCE</scope>
    <source>
        <strain evidence="8">BMAN</strain>
    </source>
</reference>
<evidence type="ECO:0000256" key="5">
    <source>
        <dbReference type="ARBA" id="ARBA00023242"/>
    </source>
</evidence>
<dbReference type="Proteomes" id="UP001149090">
    <property type="component" value="Unassembled WGS sequence"/>
</dbReference>
<feature type="domain" description="TATA box binding protein associated factor (TAF) histone-like fold" evidence="7">
    <location>
        <begin position="2"/>
        <end position="68"/>
    </location>
</feature>
<gene>
    <name evidence="8" type="ORF">M0811_01386</name>
</gene>
<dbReference type="InterPro" id="IPR009072">
    <property type="entry name" value="Histone-fold"/>
</dbReference>
<proteinExistence type="inferred from homology"/>
<dbReference type="CDD" id="cd08050">
    <property type="entry name" value="TAF6C"/>
    <property type="match status" value="1"/>
</dbReference>
<dbReference type="GO" id="GO:0000124">
    <property type="term" value="C:SAGA complex"/>
    <property type="evidence" value="ECO:0007669"/>
    <property type="project" value="InterPro"/>
</dbReference>
<dbReference type="GO" id="GO:0046982">
    <property type="term" value="F:protein heterodimerization activity"/>
    <property type="evidence" value="ECO:0007669"/>
    <property type="project" value="InterPro"/>
</dbReference>
<dbReference type="CDD" id="cd22931">
    <property type="entry name" value="HFD_TAF6"/>
    <property type="match status" value="1"/>
</dbReference>
<dbReference type="InterPro" id="IPR046344">
    <property type="entry name" value="TAF6_C_sf"/>
</dbReference>
<dbReference type="GO" id="GO:0003713">
    <property type="term" value="F:transcription coactivator activity"/>
    <property type="evidence" value="ECO:0007669"/>
    <property type="project" value="TreeGrafter"/>
</dbReference>
<dbReference type="InterPro" id="IPR016024">
    <property type="entry name" value="ARM-type_fold"/>
</dbReference>
<evidence type="ECO:0000313" key="8">
    <source>
        <dbReference type="EMBL" id="KAJ5072372.1"/>
    </source>
</evidence>
<dbReference type="OrthoDB" id="361039at2759"/>
<dbReference type="Pfam" id="PF07571">
    <property type="entry name" value="TAF6_C"/>
    <property type="match status" value="1"/>
</dbReference>
<dbReference type="SUPFAM" id="SSF47113">
    <property type="entry name" value="Histone-fold"/>
    <property type="match status" value="1"/>
</dbReference>
<evidence type="ECO:0000256" key="3">
    <source>
        <dbReference type="ARBA" id="ARBA00023015"/>
    </source>
</evidence>
<dbReference type="InterPro" id="IPR004823">
    <property type="entry name" value="TAF_TATA-bd_Histone-like_dom"/>
</dbReference>
<dbReference type="GO" id="GO:0051123">
    <property type="term" value="P:RNA polymerase II preinitiation complex assembly"/>
    <property type="evidence" value="ECO:0007669"/>
    <property type="project" value="TreeGrafter"/>
</dbReference>
<dbReference type="Pfam" id="PF02969">
    <property type="entry name" value="TAF"/>
    <property type="match status" value="1"/>
</dbReference>
<comment type="caution">
    <text evidence="8">The sequence shown here is derived from an EMBL/GenBank/DDBJ whole genome shotgun (WGS) entry which is preliminary data.</text>
</comment>
<dbReference type="OMA" id="YFVQFIA"/>
<dbReference type="InterPro" id="IPR011442">
    <property type="entry name" value="TAF6_C"/>
</dbReference>
<dbReference type="SUPFAM" id="SSF48371">
    <property type="entry name" value="ARM repeat"/>
    <property type="match status" value="1"/>
</dbReference>
<dbReference type="PANTHER" id="PTHR10221:SF9">
    <property type="entry name" value="TRANSCRIPTION INITIATION FACTOR TFIID SUBUNIT 6"/>
    <property type="match status" value="1"/>
</dbReference>
<dbReference type="GO" id="GO:0005669">
    <property type="term" value="C:transcription factor TFIID complex"/>
    <property type="evidence" value="ECO:0007669"/>
    <property type="project" value="InterPro"/>
</dbReference>
<comment type="subcellular location">
    <subcellularLocation>
        <location evidence="1">Nucleus</location>
    </subcellularLocation>
</comment>
<feature type="region of interest" description="Disordered" evidence="6">
    <location>
        <begin position="188"/>
        <end position="214"/>
    </location>
</feature>
<feature type="compositionally biased region" description="Basic residues" evidence="6">
    <location>
        <begin position="192"/>
        <end position="203"/>
    </location>
</feature>
<evidence type="ECO:0000256" key="1">
    <source>
        <dbReference type="ARBA" id="ARBA00004123"/>
    </source>
</evidence>
<dbReference type="GO" id="GO:0046695">
    <property type="term" value="C:SLIK (SAGA-like) complex"/>
    <property type="evidence" value="ECO:0007669"/>
    <property type="project" value="InterPro"/>
</dbReference>
<keyword evidence="4" id="KW-0804">Transcription</keyword>
<dbReference type="PANTHER" id="PTHR10221">
    <property type="entry name" value="TRANSCRIPTION INITIATION FACTOR TFIID SUBUNIT 6"/>
    <property type="match status" value="1"/>
</dbReference>
<keyword evidence="9" id="KW-1185">Reference proteome</keyword>
<keyword evidence="3" id="KW-0805">Transcription regulation</keyword>
<dbReference type="InterPro" id="IPR037796">
    <property type="entry name" value="TAF6"/>
</dbReference>
<dbReference type="AlphaFoldDB" id="A0A9Q0R9R5"/>
<feature type="compositionally biased region" description="Basic and acidic residues" evidence="6">
    <location>
        <begin position="204"/>
        <end position="214"/>
    </location>
</feature>
<dbReference type="Gene3D" id="1.10.20.10">
    <property type="entry name" value="Histone, subunit A"/>
    <property type="match status" value="1"/>
</dbReference>
<accession>A0A9Q0R9R5</accession>
<dbReference type="GO" id="GO:0016251">
    <property type="term" value="F:RNA polymerase II general transcription initiation factor activity"/>
    <property type="evidence" value="ECO:0007669"/>
    <property type="project" value="InterPro"/>
</dbReference>
<dbReference type="SMART" id="SM00803">
    <property type="entry name" value="TAF"/>
    <property type="match status" value="1"/>
</dbReference>
<evidence type="ECO:0000313" key="9">
    <source>
        <dbReference type="Proteomes" id="UP001149090"/>
    </source>
</evidence>